<evidence type="ECO:0000256" key="1">
    <source>
        <dbReference type="SAM" id="MobiDB-lite"/>
    </source>
</evidence>
<organism evidence="2 3">
    <name type="scientific">Candidatus Erwinia dacicola</name>
    <dbReference type="NCBI Taxonomy" id="252393"/>
    <lineage>
        <taxon>Bacteria</taxon>
        <taxon>Pseudomonadati</taxon>
        <taxon>Pseudomonadota</taxon>
        <taxon>Gammaproteobacteria</taxon>
        <taxon>Enterobacterales</taxon>
        <taxon>Erwiniaceae</taxon>
        <taxon>Erwinia</taxon>
    </lineage>
</organism>
<comment type="caution">
    <text evidence="2">The sequence shown here is derived from an EMBL/GenBank/DDBJ whole genome shotgun (WGS) entry which is preliminary data.</text>
</comment>
<sequence>MGVAPTSALISRRERLPGSGTSASNAAIVIVPMPFVLFKHSKSL</sequence>
<name>A0A328TTX4_9GAMM</name>
<keyword evidence="3" id="KW-1185">Reference proteome</keyword>
<accession>A0A328TTX4</accession>
<proteinExistence type="predicted"/>
<dbReference type="EMBL" id="LJAM02000180">
    <property type="protein sequence ID" value="RAP71224.1"/>
    <property type="molecule type" value="Genomic_DNA"/>
</dbReference>
<feature type="region of interest" description="Disordered" evidence="1">
    <location>
        <begin position="1"/>
        <end position="21"/>
    </location>
</feature>
<evidence type="ECO:0000313" key="3">
    <source>
        <dbReference type="Proteomes" id="UP000244334"/>
    </source>
</evidence>
<dbReference type="AlphaFoldDB" id="A0A328TTX4"/>
<evidence type="ECO:0000313" key="2">
    <source>
        <dbReference type="EMBL" id="RAP71224.1"/>
    </source>
</evidence>
<protein>
    <submittedName>
        <fullName evidence="2">Uncharacterized protein</fullName>
    </submittedName>
</protein>
<gene>
    <name evidence="2" type="ORF">ACZ87_01965</name>
</gene>
<reference evidence="2" key="1">
    <citation type="submission" date="2018-04" db="EMBL/GenBank/DDBJ databases">
        <title>Genomes of the Obligate Erwinia dacicola and Facultative Enterobacter sp. OLF Endosymbionts of the Olive Fruit fly, Bactrocera oleae.</title>
        <authorList>
            <person name="Estes A.M."/>
            <person name="Hearn D.J."/>
            <person name="Agarwal S."/>
            <person name="Pierson E.A."/>
            <person name="Dunning-Hotopp J.C."/>
        </authorList>
    </citation>
    <scope>NUCLEOTIDE SEQUENCE [LARGE SCALE GENOMIC DNA]</scope>
    <source>
        <strain evidence="2">Oroville</strain>
    </source>
</reference>
<dbReference type="Proteomes" id="UP000244334">
    <property type="component" value="Unassembled WGS sequence"/>
</dbReference>